<dbReference type="EMBL" id="MQTW01001302">
    <property type="protein sequence ID" value="RYC78250.1"/>
    <property type="molecule type" value="Genomic_DNA"/>
</dbReference>
<sequence length="84" mass="8684">MVKRVQKQGIDERGLFKNKGEYTHAVMKGMYAILGKSDPEQGKAGSGTTIEASSGTDTEITVGADAAHPVGADSGVRLPSPPSP</sequence>
<gene>
    <name evidence="2" type="ORF">BFJ63_vAg18875</name>
</gene>
<evidence type="ECO:0000313" key="3">
    <source>
        <dbReference type="Proteomes" id="UP000290540"/>
    </source>
</evidence>
<dbReference type="Proteomes" id="UP000290540">
    <property type="component" value="Unassembled WGS sequence"/>
</dbReference>
<feature type="compositionally biased region" description="Polar residues" evidence="1">
    <location>
        <begin position="46"/>
        <end position="59"/>
    </location>
</feature>
<evidence type="ECO:0000256" key="1">
    <source>
        <dbReference type="SAM" id="MobiDB-lite"/>
    </source>
</evidence>
<comment type="caution">
    <text evidence="2">The sequence shown here is derived from an EMBL/GenBank/DDBJ whole genome shotgun (WGS) entry which is preliminary data.</text>
</comment>
<protein>
    <submittedName>
        <fullName evidence="2">Uncharacterized protein</fullName>
    </submittedName>
</protein>
<evidence type="ECO:0000313" key="2">
    <source>
        <dbReference type="EMBL" id="RYC78250.1"/>
    </source>
</evidence>
<feature type="region of interest" description="Disordered" evidence="1">
    <location>
        <begin position="37"/>
        <end position="84"/>
    </location>
</feature>
<organism evidence="2 3">
    <name type="scientific">Fusarium oxysporum f. sp. narcissi</name>
    <dbReference type="NCBI Taxonomy" id="451672"/>
    <lineage>
        <taxon>Eukaryota</taxon>
        <taxon>Fungi</taxon>
        <taxon>Dikarya</taxon>
        <taxon>Ascomycota</taxon>
        <taxon>Pezizomycotina</taxon>
        <taxon>Sordariomycetes</taxon>
        <taxon>Hypocreomycetidae</taxon>
        <taxon>Hypocreales</taxon>
        <taxon>Nectriaceae</taxon>
        <taxon>Fusarium</taxon>
        <taxon>Fusarium oxysporum species complex</taxon>
    </lineage>
</organism>
<dbReference type="AlphaFoldDB" id="A0A4Q2UX74"/>
<accession>A0A4Q2UX74</accession>
<proteinExistence type="predicted"/>
<reference evidence="2 3" key="1">
    <citation type="submission" date="2016-12" db="EMBL/GenBank/DDBJ databases">
        <title>Draft genome sequence of Fusarium oxysporum causing rot on Narcissus.</title>
        <authorList>
            <person name="Armitage A.D."/>
            <person name="Taylor A."/>
            <person name="Clarkson J.P."/>
            <person name="Harrison R.J."/>
            <person name="Jackson A.C."/>
        </authorList>
    </citation>
    <scope>NUCLEOTIDE SEQUENCE [LARGE SCALE GENOMIC DNA]</scope>
    <source>
        <strain evidence="2 3">N139</strain>
    </source>
</reference>
<name>A0A4Q2UX74_FUSOX</name>